<proteinExistence type="predicted"/>
<feature type="non-terminal residue" evidence="1">
    <location>
        <position position="92"/>
    </location>
</feature>
<comment type="caution">
    <text evidence="1">The sequence shown here is derived from an EMBL/GenBank/DDBJ whole genome shotgun (WGS) entry which is preliminary data.</text>
</comment>
<accession>A0A0V1ALC6</accession>
<gene>
    <name evidence="1" type="primary">Atg7</name>
    <name evidence="1" type="ORF">T03_7556</name>
</gene>
<dbReference type="SUPFAM" id="SSF69572">
    <property type="entry name" value="Activating enzymes of the ubiquitin-like proteins"/>
    <property type="match status" value="1"/>
</dbReference>
<dbReference type="AlphaFoldDB" id="A0A0V1ALC6"/>
<dbReference type="Proteomes" id="UP000054653">
    <property type="component" value="Unassembled WGS sequence"/>
</dbReference>
<dbReference type="Gene3D" id="3.40.50.720">
    <property type="entry name" value="NAD(P)-binding Rossmann-like Domain"/>
    <property type="match status" value="1"/>
</dbReference>
<dbReference type="GO" id="GO:0008641">
    <property type="term" value="F:ubiquitin-like modifier activating enzyme activity"/>
    <property type="evidence" value="ECO:0007669"/>
    <property type="project" value="InterPro"/>
</dbReference>
<dbReference type="STRING" id="45882.A0A0V1ALC6"/>
<dbReference type="EMBL" id="JYDI01002205">
    <property type="protein sequence ID" value="KRY25624.1"/>
    <property type="molecule type" value="Genomic_DNA"/>
</dbReference>
<sequence>LYSIKDCIGGRKWKCEAAASALKDIYPDMEISGERITVPMPGHFVDIEGEKEQSFAEDVNRLERLVSSHDIIFLLFDTREARWLPTLLSCLH</sequence>
<protein>
    <submittedName>
        <fullName evidence="1">Ubiquitin-like modifier-activating enzyme ATG7</fullName>
    </submittedName>
</protein>
<reference evidence="1 2" key="1">
    <citation type="submission" date="2015-01" db="EMBL/GenBank/DDBJ databases">
        <title>Evolution of Trichinella species and genotypes.</title>
        <authorList>
            <person name="Korhonen P.K."/>
            <person name="Edoardo P."/>
            <person name="Giuseppe L.R."/>
            <person name="Gasser R.B."/>
        </authorList>
    </citation>
    <scope>NUCLEOTIDE SEQUENCE [LARGE SCALE GENOMIC DNA]</scope>
    <source>
        <strain evidence="1">ISS120</strain>
    </source>
</reference>
<organism evidence="1 2">
    <name type="scientific">Trichinella britovi</name>
    <name type="common">Parasitic roundworm</name>
    <dbReference type="NCBI Taxonomy" id="45882"/>
    <lineage>
        <taxon>Eukaryota</taxon>
        <taxon>Metazoa</taxon>
        <taxon>Ecdysozoa</taxon>
        <taxon>Nematoda</taxon>
        <taxon>Enoplea</taxon>
        <taxon>Dorylaimia</taxon>
        <taxon>Trichinellida</taxon>
        <taxon>Trichinellidae</taxon>
        <taxon>Trichinella</taxon>
    </lineage>
</organism>
<dbReference type="InterPro" id="IPR035985">
    <property type="entry name" value="Ubiquitin-activating_enz"/>
</dbReference>
<dbReference type="OrthoDB" id="338614at2759"/>
<evidence type="ECO:0000313" key="2">
    <source>
        <dbReference type="Proteomes" id="UP000054653"/>
    </source>
</evidence>
<keyword evidence="2" id="KW-1185">Reference proteome</keyword>
<feature type="non-terminal residue" evidence="1">
    <location>
        <position position="1"/>
    </location>
</feature>
<name>A0A0V1ALC6_TRIBR</name>
<evidence type="ECO:0000313" key="1">
    <source>
        <dbReference type="EMBL" id="KRY25624.1"/>
    </source>
</evidence>